<evidence type="ECO:0000256" key="2">
    <source>
        <dbReference type="ARBA" id="ARBA00022670"/>
    </source>
</evidence>
<dbReference type="SUPFAM" id="SSF52096">
    <property type="entry name" value="ClpP/crotonase"/>
    <property type="match status" value="1"/>
</dbReference>
<dbReference type="Gene3D" id="3.90.226.10">
    <property type="entry name" value="2-enoyl-CoA Hydratase, Chain A, domain 1"/>
    <property type="match status" value="1"/>
</dbReference>
<feature type="transmembrane region" description="Helical" evidence="6">
    <location>
        <begin position="9"/>
        <end position="30"/>
    </location>
</feature>
<dbReference type="Proteomes" id="UP001337681">
    <property type="component" value="Unassembled WGS sequence"/>
</dbReference>
<evidence type="ECO:0000256" key="6">
    <source>
        <dbReference type="SAM" id="Phobius"/>
    </source>
</evidence>
<comment type="similarity">
    <text evidence="1 5">Belongs to the peptidase S41A family.</text>
</comment>
<dbReference type="InterPro" id="IPR004447">
    <property type="entry name" value="Peptidase_S41A"/>
</dbReference>
<dbReference type="InterPro" id="IPR005151">
    <property type="entry name" value="Tail-specific_protease"/>
</dbReference>
<sequence>MKQPSRNNILIALTYSVTLTLGMFLGYKFLRDQGYSVSSLISFNEQSDDKRSEIINIIGRNYVDEVNPDSLKHLTIDSLLHQLDPHSTYLPPVDAFEFAENLEGNFGGIGVQYYVLNDTLLVTGVVKDGPAYQAGLKLGDKILKIDSVVVSGKSLPKEKMTGRIRGKMGTNVSLLLKRSNQPQPILMNVMRDRVAVSSIDAGYMLSQDIGYIRISKFGANTDQEFTNYLRELKAKGMKKLVLDLRDNEGGYLTAATGIANQLFPENKLIVYTQGKHEPRTDYISVGGGEFENGKLAVIINEQTASASEIIAGAVQDLERGYIIGRRSFGKGLVQEQFAFQDGSALNLTIARYYTPLGRSIQKSYKKIDFDTYQSEIENRYAEGEFTKSNSKQDTTSKVFLTGSGRKLYGGGGIQPDVFVKIDTIGYNRLYYNLINNRILFDYVYGVLIHRYQPQQLENAYETFNVSESDLKDFTKFAQSRKVNVDTKQFNASKSLIKTDLKSMLYKYYFGDKGYYKAQNVADPMVKKAIQSLNKAEAL</sequence>
<keyword evidence="9" id="KW-1185">Reference proteome</keyword>
<feature type="domain" description="PDZ" evidence="7">
    <location>
        <begin position="95"/>
        <end position="152"/>
    </location>
</feature>
<dbReference type="SMART" id="SM00228">
    <property type="entry name" value="PDZ"/>
    <property type="match status" value="1"/>
</dbReference>
<keyword evidence="6" id="KW-0472">Membrane</keyword>
<protein>
    <submittedName>
        <fullName evidence="8">S41 family peptidase</fullName>
    </submittedName>
</protein>
<keyword evidence="6" id="KW-0812">Transmembrane</keyword>
<keyword evidence="3 5" id="KW-0378">Hydrolase</keyword>
<dbReference type="SMART" id="SM00245">
    <property type="entry name" value="TSPc"/>
    <property type="match status" value="1"/>
</dbReference>
<dbReference type="PANTHER" id="PTHR32060:SF30">
    <property type="entry name" value="CARBOXY-TERMINAL PROCESSING PROTEASE CTPA"/>
    <property type="match status" value="1"/>
</dbReference>
<evidence type="ECO:0000256" key="1">
    <source>
        <dbReference type="ARBA" id="ARBA00009179"/>
    </source>
</evidence>
<dbReference type="Gene3D" id="2.30.42.10">
    <property type="match status" value="1"/>
</dbReference>
<dbReference type="Pfam" id="PF03572">
    <property type="entry name" value="Peptidase_S41"/>
    <property type="match status" value="1"/>
</dbReference>
<dbReference type="InterPro" id="IPR036034">
    <property type="entry name" value="PDZ_sf"/>
</dbReference>
<dbReference type="InterPro" id="IPR029045">
    <property type="entry name" value="ClpP/crotonase-like_dom_sf"/>
</dbReference>
<keyword evidence="4 5" id="KW-0720">Serine protease</keyword>
<gene>
    <name evidence="8" type="ORF">VRU49_05065</name>
</gene>
<dbReference type="EMBL" id="JAZDQU010000001">
    <property type="protein sequence ID" value="MEE1884791.1"/>
    <property type="molecule type" value="Genomic_DNA"/>
</dbReference>
<dbReference type="NCBIfam" id="TIGR00225">
    <property type="entry name" value="prc"/>
    <property type="match status" value="1"/>
</dbReference>
<keyword evidence="2 5" id="KW-0645">Protease</keyword>
<dbReference type="RefSeq" id="WP_330145701.1">
    <property type="nucleotide sequence ID" value="NZ_JAZDQU010000001.1"/>
</dbReference>
<evidence type="ECO:0000256" key="5">
    <source>
        <dbReference type="RuleBase" id="RU004404"/>
    </source>
</evidence>
<proteinExistence type="inferred from homology"/>
<dbReference type="CDD" id="cd06782">
    <property type="entry name" value="cpPDZ_CPP-like"/>
    <property type="match status" value="1"/>
</dbReference>
<evidence type="ECO:0000259" key="7">
    <source>
        <dbReference type="PROSITE" id="PS50106"/>
    </source>
</evidence>
<keyword evidence="6" id="KW-1133">Transmembrane helix</keyword>
<dbReference type="Pfam" id="PF13180">
    <property type="entry name" value="PDZ_2"/>
    <property type="match status" value="1"/>
</dbReference>
<evidence type="ECO:0000313" key="8">
    <source>
        <dbReference type="EMBL" id="MEE1884791.1"/>
    </source>
</evidence>
<reference evidence="8 9" key="1">
    <citation type="submission" date="2024-01" db="EMBL/GenBank/DDBJ databases">
        <title>Pedobacter sp. nov., isolated from oil-contaminated soil.</title>
        <authorList>
            <person name="Le N.T.T."/>
        </authorList>
    </citation>
    <scope>NUCLEOTIDE SEQUENCE [LARGE SCALE GENOMIC DNA]</scope>
    <source>
        <strain evidence="8 9">VNH31</strain>
    </source>
</reference>
<dbReference type="InterPro" id="IPR001478">
    <property type="entry name" value="PDZ"/>
</dbReference>
<evidence type="ECO:0000256" key="4">
    <source>
        <dbReference type="ARBA" id="ARBA00022825"/>
    </source>
</evidence>
<dbReference type="Gene3D" id="3.30.750.44">
    <property type="match status" value="1"/>
</dbReference>
<dbReference type="PANTHER" id="PTHR32060">
    <property type="entry name" value="TAIL-SPECIFIC PROTEASE"/>
    <property type="match status" value="1"/>
</dbReference>
<dbReference type="SUPFAM" id="SSF50156">
    <property type="entry name" value="PDZ domain-like"/>
    <property type="match status" value="1"/>
</dbReference>
<dbReference type="PROSITE" id="PS50106">
    <property type="entry name" value="PDZ"/>
    <property type="match status" value="1"/>
</dbReference>
<organism evidence="8 9">
    <name type="scientific">Pedobacter flavus</name>
    <dbReference type="NCBI Taxonomy" id="3113906"/>
    <lineage>
        <taxon>Bacteria</taxon>
        <taxon>Pseudomonadati</taxon>
        <taxon>Bacteroidota</taxon>
        <taxon>Sphingobacteriia</taxon>
        <taxon>Sphingobacteriales</taxon>
        <taxon>Sphingobacteriaceae</taxon>
        <taxon>Pedobacter</taxon>
    </lineage>
</organism>
<evidence type="ECO:0000313" key="9">
    <source>
        <dbReference type="Proteomes" id="UP001337681"/>
    </source>
</evidence>
<evidence type="ECO:0000256" key="3">
    <source>
        <dbReference type="ARBA" id="ARBA00022801"/>
    </source>
</evidence>
<comment type="caution">
    <text evidence="8">The sequence shown here is derived from an EMBL/GenBank/DDBJ whole genome shotgun (WGS) entry which is preliminary data.</text>
</comment>
<accession>A0ABU7H2I5</accession>
<name>A0ABU7H2I5_9SPHI</name>
<dbReference type="CDD" id="cd07560">
    <property type="entry name" value="Peptidase_S41_CPP"/>
    <property type="match status" value="1"/>
</dbReference>